<dbReference type="InterPro" id="IPR027417">
    <property type="entry name" value="P-loop_NTPase"/>
</dbReference>
<dbReference type="AlphaFoldDB" id="A0A497JJ05"/>
<dbReference type="Gene3D" id="3.40.50.300">
    <property type="entry name" value="P-loop containing nucleotide triphosphate hydrolases"/>
    <property type="match status" value="1"/>
</dbReference>
<proteinExistence type="predicted"/>
<dbReference type="EMBL" id="QMWP01000001">
    <property type="protein sequence ID" value="RLG71280.1"/>
    <property type="molecule type" value="Genomic_DNA"/>
</dbReference>
<gene>
    <name evidence="1" type="ORF">DRO04_00015</name>
</gene>
<dbReference type="Pfam" id="PF03237">
    <property type="entry name" value="Terminase_6N"/>
    <property type="match status" value="1"/>
</dbReference>
<dbReference type="Gene3D" id="3.30.420.280">
    <property type="match status" value="1"/>
</dbReference>
<dbReference type="Proteomes" id="UP000278031">
    <property type="component" value="Unassembled WGS sequence"/>
</dbReference>
<reference evidence="1 2" key="1">
    <citation type="submission" date="2018-06" db="EMBL/GenBank/DDBJ databases">
        <title>Extensive metabolic versatility and redundancy in microbially diverse, dynamic hydrothermal sediments.</title>
        <authorList>
            <person name="Dombrowski N."/>
            <person name="Teske A."/>
            <person name="Baker B.J."/>
        </authorList>
    </citation>
    <scope>NUCLEOTIDE SEQUENCE [LARGE SCALE GENOMIC DNA]</scope>
    <source>
        <strain evidence="1">B51_G17</strain>
    </source>
</reference>
<protein>
    <submittedName>
        <fullName evidence="1">Uncharacterized protein</fullName>
    </submittedName>
</protein>
<organism evidence="1 2">
    <name type="scientific">Candidatus Iainarchaeum sp</name>
    <dbReference type="NCBI Taxonomy" id="3101447"/>
    <lineage>
        <taxon>Archaea</taxon>
        <taxon>Candidatus Iainarchaeota</taxon>
        <taxon>Candidatus Iainarchaeia</taxon>
        <taxon>Candidatus Iainarchaeales</taxon>
        <taxon>Candidatus Iainarchaeaceae</taxon>
        <taxon>Candidatus Iainarchaeum</taxon>
    </lineage>
</organism>
<evidence type="ECO:0000313" key="1">
    <source>
        <dbReference type="EMBL" id="RLG71280.1"/>
    </source>
</evidence>
<sequence length="479" mass="55370">MTRRISKKDLLNLIRRNRKDNRSSFYSLYKDQKEKRKPDRTFLHLRFAPDDLQRSIIEDDQHKRILCIWGRQRGKTTSSLLWLFRRALKQPRSINWFVGPTLKQVKRVAWMKAKRLYSPSVMAKNPNESTLTFFLKNGARIQFMGADDPDSLRGDTLNNAVLDEYGVMKPEAWTMGVEPMLSTTNGHALFISTPNALKGLHLQKLWEEASSGALNTDPDNPTWRCSHAPSFPSPHMPPEVIERARREMRDWQFRQEYEASFEEVSGRIWPEFRALKVEQGGHLIDPPDGLDYIPPKPDWTVIAGCDFGFDHPTVVIWIGVDKWGHVVVLDEYVAPRRRITDHLKVIVEKSNRLCGVEKVVFAYDPSAVQWAAEFEAYGLHMIPAINAVHAGIDRVGAYLKNNYLLINSRCHNLIKGMLDYAYDPRAAEPRPLKINDDECDALRYALMAVTPPFQFIPQYLQEEIEENLTNLWEPDPIFE</sequence>
<name>A0A497JJ05_9ARCH</name>
<accession>A0A497JJ05</accession>
<comment type="caution">
    <text evidence="1">The sequence shown here is derived from an EMBL/GenBank/DDBJ whole genome shotgun (WGS) entry which is preliminary data.</text>
</comment>
<evidence type="ECO:0000313" key="2">
    <source>
        <dbReference type="Proteomes" id="UP000278031"/>
    </source>
</evidence>